<protein>
    <submittedName>
        <fullName evidence="1">Uncharacterized protein</fullName>
    </submittedName>
</protein>
<dbReference type="AlphaFoldDB" id="A0A0E9Q375"/>
<accession>A0A0E9Q375</accession>
<dbReference type="EMBL" id="GBXM01097368">
    <property type="protein sequence ID" value="JAH11209.1"/>
    <property type="molecule type" value="Transcribed_RNA"/>
</dbReference>
<name>A0A0E9Q375_ANGAN</name>
<sequence length="25" mass="2870">MQWNRCTMLQIRMKVGTPPHAQGGE</sequence>
<evidence type="ECO:0000313" key="1">
    <source>
        <dbReference type="EMBL" id="JAH11209.1"/>
    </source>
</evidence>
<reference evidence="1" key="1">
    <citation type="submission" date="2014-11" db="EMBL/GenBank/DDBJ databases">
        <authorList>
            <person name="Amaro Gonzalez C."/>
        </authorList>
    </citation>
    <scope>NUCLEOTIDE SEQUENCE</scope>
</reference>
<organism evidence="1">
    <name type="scientific">Anguilla anguilla</name>
    <name type="common">European freshwater eel</name>
    <name type="synonym">Muraena anguilla</name>
    <dbReference type="NCBI Taxonomy" id="7936"/>
    <lineage>
        <taxon>Eukaryota</taxon>
        <taxon>Metazoa</taxon>
        <taxon>Chordata</taxon>
        <taxon>Craniata</taxon>
        <taxon>Vertebrata</taxon>
        <taxon>Euteleostomi</taxon>
        <taxon>Actinopterygii</taxon>
        <taxon>Neopterygii</taxon>
        <taxon>Teleostei</taxon>
        <taxon>Anguilliformes</taxon>
        <taxon>Anguillidae</taxon>
        <taxon>Anguilla</taxon>
    </lineage>
</organism>
<proteinExistence type="predicted"/>
<reference evidence="1" key="2">
    <citation type="journal article" date="2015" name="Fish Shellfish Immunol.">
        <title>Early steps in the European eel (Anguilla anguilla)-Vibrio vulnificus interaction in the gills: Role of the RtxA13 toxin.</title>
        <authorList>
            <person name="Callol A."/>
            <person name="Pajuelo D."/>
            <person name="Ebbesson L."/>
            <person name="Teles M."/>
            <person name="MacKenzie S."/>
            <person name="Amaro C."/>
        </authorList>
    </citation>
    <scope>NUCLEOTIDE SEQUENCE</scope>
</reference>